<accession>A0A2M7M0T2</accession>
<feature type="non-terminal residue" evidence="2">
    <location>
        <position position="1"/>
    </location>
</feature>
<evidence type="ECO:0000313" key="3">
    <source>
        <dbReference type="Proteomes" id="UP000229708"/>
    </source>
</evidence>
<evidence type="ECO:0000313" key="2">
    <source>
        <dbReference type="EMBL" id="PIX74121.1"/>
    </source>
</evidence>
<dbReference type="InterPro" id="IPR002575">
    <property type="entry name" value="Aminoglycoside_PTrfase"/>
</dbReference>
<reference evidence="3" key="1">
    <citation type="submission" date="2017-09" db="EMBL/GenBank/DDBJ databases">
        <title>Depth-based differentiation of microbial function through sediment-hosted aquifers and enrichment of novel symbionts in the deep terrestrial subsurface.</title>
        <authorList>
            <person name="Probst A.J."/>
            <person name="Ladd B."/>
            <person name="Jarett J.K."/>
            <person name="Geller-Mcgrath D.E."/>
            <person name="Sieber C.M.K."/>
            <person name="Emerson J.B."/>
            <person name="Anantharaman K."/>
            <person name="Thomas B.C."/>
            <person name="Malmstrom R."/>
            <person name="Stieglmeier M."/>
            <person name="Klingl A."/>
            <person name="Woyke T."/>
            <person name="Ryan C.M."/>
            <person name="Banfield J.F."/>
        </authorList>
    </citation>
    <scope>NUCLEOTIDE SEQUENCE [LARGE SCALE GENOMIC DNA]</scope>
</reference>
<dbReference type="EMBL" id="PFJI01000046">
    <property type="protein sequence ID" value="PIX74121.1"/>
    <property type="molecule type" value="Genomic_DNA"/>
</dbReference>
<dbReference type="SUPFAM" id="SSF56112">
    <property type="entry name" value="Protein kinase-like (PK-like)"/>
    <property type="match status" value="1"/>
</dbReference>
<dbReference type="InterPro" id="IPR011009">
    <property type="entry name" value="Kinase-like_dom_sf"/>
</dbReference>
<dbReference type="Proteomes" id="UP000229708">
    <property type="component" value="Unassembled WGS sequence"/>
</dbReference>
<dbReference type="AlphaFoldDB" id="A0A2M7M0T2"/>
<feature type="domain" description="Aminoglycoside phosphotransferase" evidence="1">
    <location>
        <begin position="2"/>
        <end position="72"/>
    </location>
</feature>
<comment type="caution">
    <text evidence="2">The sequence shown here is derived from an EMBL/GenBank/DDBJ whole genome shotgun (WGS) entry which is preliminary data.</text>
</comment>
<dbReference type="Gene3D" id="3.90.1200.10">
    <property type="match status" value="1"/>
</dbReference>
<sequence>LEWLNGKLPVPKVIGFTKIDDKGALLLSAIEGKNLAVLSKEWLAEKVIVKLAEALQQFHAVDAKNCPFGNYETGKVLVHGDACLPNFIFQGDNFSGYIDLGDLMVASPEVDFSAAIWSLQYNLGVGHGRMFLEKYGVKNASEELVEKLRLKYEG</sequence>
<dbReference type="Pfam" id="PF01636">
    <property type="entry name" value="APH"/>
    <property type="match status" value="2"/>
</dbReference>
<feature type="domain" description="Aminoglycoside phosphotransferase" evidence="1">
    <location>
        <begin position="75"/>
        <end position="136"/>
    </location>
</feature>
<name>A0A2M7M0T2_9BACT</name>
<proteinExistence type="predicted"/>
<protein>
    <recommendedName>
        <fullName evidence="1">Aminoglycoside phosphotransferase domain-containing protein</fullName>
    </recommendedName>
</protein>
<organism evidence="2 3">
    <name type="scientific">Candidatus Roizmanbacteria bacterium CG_4_10_14_3_um_filter_33_21</name>
    <dbReference type="NCBI Taxonomy" id="1974830"/>
    <lineage>
        <taxon>Bacteria</taxon>
        <taxon>Candidatus Roizmaniibacteriota</taxon>
    </lineage>
</organism>
<evidence type="ECO:0000259" key="1">
    <source>
        <dbReference type="Pfam" id="PF01636"/>
    </source>
</evidence>
<gene>
    <name evidence="2" type="ORF">COZ39_00985</name>
</gene>